<name>A0A4S2M969_OPIFE</name>
<gene>
    <name evidence="1" type="ORF">CRM22_001742</name>
</gene>
<comment type="caution">
    <text evidence="1">The sequence shown here is derived from an EMBL/GenBank/DDBJ whole genome shotgun (WGS) entry which is preliminary data.</text>
</comment>
<evidence type="ECO:0000313" key="1">
    <source>
        <dbReference type="EMBL" id="TGZ73023.1"/>
    </source>
</evidence>
<accession>A0A4S2M969</accession>
<organism evidence="1 2">
    <name type="scientific">Opisthorchis felineus</name>
    <dbReference type="NCBI Taxonomy" id="147828"/>
    <lineage>
        <taxon>Eukaryota</taxon>
        <taxon>Metazoa</taxon>
        <taxon>Spiralia</taxon>
        <taxon>Lophotrochozoa</taxon>
        <taxon>Platyhelminthes</taxon>
        <taxon>Trematoda</taxon>
        <taxon>Digenea</taxon>
        <taxon>Opisthorchiida</taxon>
        <taxon>Opisthorchiata</taxon>
        <taxon>Opisthorchiidae</taxon>
        <taxon>Opisthorchis</taxon>
    </lineage>
</organism>
<keyword evidence="2" id="KW-1185">Reference proteome</keyword>
<dbReference type="Proteomes" id="UP000308267">
    <property type="component" value="Unassembled WGS sequence"/>
</dbReference>
<reference evidence="1 2" key="1">
    <citation type="journal article" date="2019" name="BMC Genomics">
        <title>New insights from Opisthorchis felineus genome: update on genomics of the epidemiologically important liver flukes.</title>
        <authorList>
            <person name="Ershov N.I."/>
            <person name="Mordvinov V.A."/>
            <person name="Prokhortchouk E.B."/>
            <person name="Pakharukova M.Y."/>
            <person name="Gunbin K.V."/>
            <person name="Ustyantsev K."/>
            <person name="Genaev M.A."/>
            <person name="Blinov A.G."/>
            <person name="Mazur A."/>
            <person name="Boulygina E."/>
            <person name="Tsygankova S."/>
            <person name="Khrameeva E."/>
            <person name="Chekanov N."/>
            <person name="Fan G."/>
            <person name="Xiao A."/>
            <person name="Zhang H."/>
            <person name="Xu X."/>
            <person name="Yang H."/>
            <person name="Solovyev V."/>
            <person name="Lee S.M."/>
            <person name="Liu X."/>
            <person name="Afonnikov D.A."/>
            <person name="Skryabin K.G."/>
        </authorList>
    </citation>
    <scope>NUCLEOTIDE SEQUENCE [LARGE SCALE GENOMIC DNA]</scope>
    <source>
        <strain evidence="1">AK-0245</strain>
        <tissue evidence="1">Whole organism</tissue>
    </source>
</reference>
<dbReference type="EMBL" id="SJOL01003083">
    <property type="protein sequence ID" value="TGZ73023.1"/>
    <property type="molecule type" value="Genomic_DNA"/>
</dbReference>
<dbReference type="AlphaFoldDB" id="A0A4S2M969"/>
<sequence length="80" mass="9365">MLATLFGLRIHASSDHIDDQFGEYNYSVSKILTKTSHKKNARKELYDNWYWNYYGAHANCIHMCEFYLYGAYGQSQPTTS</sequence>
<proteinExistence type="predicted"/>
<protein>
    <submittedName>
        <fullName evidence="1">Uncharacterized protein</fullName>
    </submittedName>
</protein>
<evidence type="ECO:0000313" key="2">
    <source>
        <dbReference type="Proteomes" id="UP000308267"/>
    </source>
</evidence>